<dbReference type="Gene3D" id="3.40.50.1820">
    <property type="entry name" value="alpha/beta hydrolase"/>
    <property type="match status" value="1"/>
</dbReference>
<sequence length="184" mass="19447">MRDDAAATGTPVLVLPGIGDSGPQHWQSLWEARNPAFRRVIQRDWNRPVCAEWAITLEQAVAESGADTVLVAHSLGSLLTAHWAAGTKRRIKAALLVAVPDPAGSAFPAEAEGFAVTRQPLPFPSIVVASRNDPYADIAWSRTCATAWGSELVDIGDAGHINAASGLGEWPQGLALLQRLIAAA</sequence>
<dbReference type="GO" id="GO:0016787">
    <property type="term" value="F:hydrolase activity"/>
    <property type="evidence" value="ECO:0007669"/>
    <property type="project" value="UniProtKB-KW"/>
</dbReference>
<name>A0ABV4AS57_9GAMM</name>
<protein>
    <submittedName>
        <fullName evidence="1">RBBP9/YdeN family alpha/beta hydrolase</fullName>
    </submittedName>
</protein>
<dbReference type="Pfam" id="PF06821">
    <property type="entry name" value="Ser_hydrolase"/>
    <property type="match status" value="1"/>
</dbReference>
<evidence type="ECO:0000313" key="1">
    <source>
        <dbReference type="EMBL" id="MEY2183147.1"/>
    </source>
</evidence>
<gene>
    <name evidence="1" type="ORF">AB7878_12040</name>
</gene>
<accession>A0ABV4AS57</accession>
<evidence type="ECO:0000313" key="2">
    <source>
        <dbReference type="Proteomes" id="UP001562159"/>
    </source>
</evidence>
<keyword evidence="2" id="KW-1185">Reference proteome</keyword>
<proteinExistence type="predicted"/>
<dbReference type="InterPro" id="IPR010662">
    <property type="entry name" value="RBBP9/YdeN"/>
</dbReference>
<organism evidence="1 2">
    <name type="scientific">Rhodanobacter humi</name>
    <dbReference type="NCBI Taxonomy" id="1888173"/>
    <lineage>
        <taxon>Bacteria</taxon>
        <taxon>Pseudomonadati</taxon>
        <taxon>Pseudomonadota</taxon>
        <taxon>Gammaproteobacteria</taxon>
        <taxon>Lysobacterales</taxon>
        <taxon>Rhodanobacteraceae</taxon>
        <taxon>Rhodanobacter</taxon>
    </lineage>
</organism>
<reference evidence="1 2" key="1">
    <citation type="submission" date="2024-07" db="EMBL/GenBank/DDBJ databases">
        <title>Molecular mechanisms and environmental adaptations of flagellar loss and biofilm growth of Rhodanobacter under environmental stress.</title>
        <authorList>
            <person name="Chen M."/>
        </authorList>
    </citation>
    <scope>NUCLEOTIDE SEQUENCE [LARGE SCALE GENOMIC DNA]</scope>
    <source>
        <strain evidence="1 2">RS22</strain>
    </source>
</reference>
<comment type="caution">
    <text evidence="1">The sequence shown here is derived from an EMBL/GenBank/DDBJ whole genome shotgun (WGS) entry which is preliminary data.</text>
</comment>
<keyword evidence="1" id="KW-0378">Hydrolase</keyword>
<dbReference type="Proteomes" id="UP001562159">
    <property type="component" value="Unassembled WGS sequence"/>
</dbReference>
<dbReference type="EMBL" id="JBGBPY010000001">
    <property type="protein sequence ID" value="MEY2183147.1"/>
    <property type="molecule type" value="Genomic_DNA"/>
</dbReference>
<dbReference type="SUPFAM" id="SSF53474">
    <property type="entry name" value="alpha/beta-Hydrolases"/>
    <property type="match status" value="1"/>
</dbReference>
<dbReference type="InterPro" id="IPR029058">
    <property type="entry name" value="AB_hydrolase_fold"/>
</dbReference>